<feature type="DNA-binding region" description="H-T-H motif" evidence="5">
    <location>
        <begin position="37"/>
        <end position="56"/>
    </location>
</feature>
<dbReference type="PRINTS" id="PR00455">
    <property type="entry name" value="HTHTETR"/>
</dbReference>
<evidence type="ECO:0000256" key="1">
    <source>
        <dbReference type="ARBA" id="ARBA00022491"/>
    </source>
</evidence>
<dbReference type="EMBL" id="BSDP01000001">
    <property type="protein sequence ID" value="GLI26334.1"/>
    <property type="molecule type" value="Genomic_DNA"/>
</dbReference>
<dbReference type="GO" id="GO:0046677">
    <property type="term" value="P:response to antibiotic"/>
    <property type="evidence" value="ECO:0007669"/>
    <property type="project" value="InterPro"/>
</dbReference>
<name>A0A9W6CVZ6_9MICO</name>
<dbReference type="GO" id="GO:0003700">
    <property type="term" value="F:DNA-binding transcription factor activity"/>
    <property type="evidence" value="ECO:0007669"/>
    <property type="project" value="TreeGrafter"/>
</dbReference>
<evidence type="ECO:0000313" key="8">
    <source>
        <dbReference type="Proteomes" id="UP001144396"/>
    </source>
</evidence>
<evidence type="ECO:0000259" key="6">
    <source>
        <dbReference type="PROSITE" id="PS50977"/>
    </source>
</evidence>
<evidence type="ECO:0000256" key="4">
    <source>
        <dbReference type="ARBA" id="ARBA00023163"/>
    </source>
</evidence>
<evidence type="ECO:0000313" key="7">
    <source>
        <dbReference type="EMBL" id="GLI26334.1"/>
    </source>
</evidence>
<dbReference type="InterPro" id="IPR004111">
    <property type="entry name" value="Repressor_TetR_C"/>
</dbReference>
<dbReference type="AlphaFoldDB" id="A0A9W6CVZ6"/>
<dbReference type="InterPro" id="IPR036271">
    <property type="entry name" value="Tet_transcr_reg_TetR-rel_C_sf"/>
</dbReference>
<reference evidence="7" key="1">
    <citation type="submission" date="2022-12" db="EMBL/GenBank/DDBJ databases">
        <title>Reference genome sequencing for broad-spectrum identification of bacterial and archaeal isolates by mass spectrometry.</title>
        <authorList>
            <person name="Sekiguchi Y."/>
            <person name="Tourlousse D.M."/>
        </authorList>
    </citation>
    <scope>NUCLEOTIDE SEQUENCE</scope>
    <source>
        <strain evidence="7">14</strain>
    </source>
</reference>
<protein>
    <submittedName>
        <fullName evidence="7">TetR family transcriptional regulator</fullName>
    </submittedName>
</protein>
<keyword evidence="3 5" id="KW-0238">DNA-binding</keyword>
<keyword evidence="8" id="KW-1185">Reference proteome</keyword>
<dbReference type="InterPro" id="IPR003012">
    <property type="entry name" value="Tet_transcr_reg_TetR"/>
</dbReference>
<organism evidence="7 8">
    <name type="scientific">Agromyces rhizosphaerae</name>
    <dbReference type="NCBI Taxonomy" id="88374"/>
    <lineage>
        <taxon>Bacteria</taxon>
        <taxon>Bacillati</taxon>
        <taxon>Actinomycetota</taxon>
        <taxon>Actinomycetes</taxon>
        <taxon>Micrococcales</taxon>
        <taxon>Microbacteriaceae</taxon>
        <taxon>Agromyces</taxon>
    </lineage>
</organism>
<keyword evidence="4" id="KW-0804">Transcription</keyword>
<dbReference type="Gene3D" id="1.10.357.10">
    <property type="entry name" value="Tetracycline Repressor, domain 2"/>
    <property type="match status" value="1"/>
</dbReference>
<dbReference type="RefSeq" id="WP_281882331.1">
    <property type="nucleotide sequence ID" value="NZ_BSDP01000001.1"/>
</dbReference>
<evidence type="ECO:0000256" key="2">
    <source>
        <dbReference type="ARBA" id="ARBA00023015"/>
    </source>
</evidence>
<sequence>MTSTAGQRETRRAPLTRDRVLRDALELADESGLEAVTMRRLAERLGVEPMSLYYHVPNKDAVLDGLVALVFDEVEAETGGYAVPEHDDEWKASLRARILAAREVMLRHPWAPVIMQTRTFPGGITAGHADAVVGTLRSGGFSYDLIHHAMHALGSRMFGFSQELVTDDSQPDAAAAEALAARTPHLVAMLAEVAHDDPDSTIGWCDDATEFGFALDLLLDGLEQLARRGA</sequence>
<dbReference type="SUPFAM" id="SSF46689">
    <property type="entry name" value="Homeodomain-like"/>
    <property type="match status" value="1"/>
</dbReference>
<dbReference type="Gene3D" id="1.10.10.60">
    <property type="entry name" value="Homeodomain-like"/>
    <property type="match status" value="1"/>
</dbReference>
<feature type="domain" description="HTH tetR-type" evidence="6">
    <location>
        <begin position="14"/>
        <end position="74"/>
    </location>
</feature>
<dbReference type="InterPro" id="IPR001647">
    <property type="entry name" value="HTH_TetR"/>
</dbReference>
<evidence type="ECO:0000256" key="3">
    <source>
        <dbReference type="ARBA" id="ARBA00023125"/>
    </source>
</evidence>
<dbReference type="Pfam" id="PF02909">
    <property type="entry name" value="TetR_C_1"/>
    <property type="match status" value="1"/>
</dbReference>
<dbReference type="PRINTS" id="PR00400">
    <property type="entry name" value="TETREPRESSOR"/>
</dbReference>
<accession>A0A9W6CVZ6</accession>
<dbReference type="GO" id="GO:0000976">
    <property type="term" value="F:transcription cis-regulatory region binding"/>
    <property type="evidence" value="ECO:0007669"/>
    <property type="project" value="TreeGrafter"/>
</dbReference>
<dbReference type="SUPFAM" id="SSF48498">
    <property type="entry name" value="Tetracyclin repressor-like, C-terminal domain"/>
    <property type="match status" value="1"/>
</dbReference>
<dbReference type="InterPro" id="IPR009057">
    <property type="entry name" value="Homeodomain-like_sf"/>
</dbReference>
<dbReference type="GO" id="GO:0045892">
    <property type="term" value="P:negative regulation of DNA-templated transcription"/>
    <property type="evidence" value="ECO:0007669"/>
    <property type="project" value="InterPro"/>
</dbReference>
<keyword evidence="2" id="KW-0805">Transcription regulation</keyword>
<dbReference type="PANTHER" id="PTHR30055">
    <property type="entry name" value="HTH-TYPE TRANSCRIPTIONAL REGULATOR RUTR"/>
    <property type="match status" value="1"/>
</dbReference>
<evidence type="ECO:0000256" key="5">
    <source>
        <dbReference type="PROSITE-ProRule" id="PRU00335"/>
    </source>
</evidence>
<dbReference type="PANTHER" id="PTHR30055:SF151">
    <property type="entry name" value="TRANSCRIPTIONAL REGULATORY PROTEIN"/>
    <property type="match status" value="1"/>
</dbReference>
<dbReference type="PROSITE" id="PS50977">
    <property type="entry name" value="HTH_TETR_2"/>
    <property type="match status" value="1"/>
</dbReference>
<dbReference type="Pfam" id="PF00440">
    <property type="entry name" value="TetR_N"/>
    <property type="match status" value="1"/>
</dbReference>
<comment type="caution">
    <text evidence="7">The sequence shown here is derived from an EMBL/GenBank/DDBJ whole genome shotgun (WGS) entry which is preliminary data.</text>
</comment>
<proteinExistence type="predicted"/>
<gene>
    <name evidence="7" type="ORF">ARHIZOSPH14_05760</name>
</gene>
<dbReference type="Proteomes" id="UP001144396">
    <property type="component" value="Unassembled WGS sequence"/>
</dbReference>
<keyword evidence="1" id="KW-0678">Repressor</keyword>
<dbReference type="InterPro" id="IPR050109">
    <property type="entry name" value="HTH-type_TetR-like_transc_reg"/>
</dbReference>